<name>A0A7X0IWT5_9HYPH</name>
<dbReference type="RefSeq" id="WP_246806500.1">
    <property type="nucleotide sequence ID" value="NZ_JACHBG010000025.1"/>
</dbReference>
<evidence type="ECO:0000313" key="2">
    <source>
        <dbReference type="EMBL" id="MBB6488640.1"/>
    </source>
</evidence>
<evidence type="ECO:0000256" key="1">
    <source>
        <dbReference type="SAM" id="Phobius"/>
    </source>
</evidence>
<proteinExistence type="predicted"/>
<gene>
    <name evidence="2" type="ORF">GGD46_005960</name>
</gene>
<reference evidence="2 3" key="1">
    <citation type="submission" date="2020-08" db="EMBL/GenBank/DDBJ databases">
        <title>Genomic Encyclopedia of Type Strains, Phase IV (KMG-V): Genome sequencing to study the core and pangenomes of soil and plant-associated prokaryotes.</title>
        <authorList>
            <person name="Whitman W."/>
        </authorList>
    </citation>
    <scope>NUCLEOTIDE SEQUENCE [LARGE SCALE GENOMIC DNA]</scope>
    <source>
        <strain evidence="2 3">SEMIA 4060</strain>
    </source>
</reference>
<dbReference type="AlphaFoldDB" id="A0A7X0IWT5"/>
<accession>A0A7X0IWT5</accession>
<evidence type="ECO:0000313" key="3">
    <source>
        <dbReference type="Proteomes" id="UP000565576"/>
    </source>
</evidence>
<feature type="transmembrane region" description="Helical" evidence="1">
    <location>
        <begin position="41"/>
        <end position="63"/>
    </location>
</feature>
<sequence length="66" mass="6803">MSVVHGHSQCVGTFPACGAAGKDRNGGAFIPGRGLQASPRIQMTILFVAMAIVAIPTMINVVLPII</sequence>
<comment type="caution">
    <text evidence="2">The sequence shown here is derived from an EMBL/GenBank/DDBJ whole genome shotgun (WGS) entry which is preliminary data.</text>
</comment>
<keyword evidence="1" id="KW-0472">Membrane</keyword>
<dbReference type="EMBL" id="JACHBG010000025">
    <property type="protein sequence ID" value="MBB6488640.1"/>
    <property type="molecule type" value="Genomic_DNA"/>
</dbReference>
<organism evidence="2 3">
    <name type="scientific">Rhizobium lusitanum</name>
    <dbReference type="NCBI Taxonomy" id="293958"/>
    <lineage>
        <taxon>Bacteria</taxon>
        <taxon>Pseudomonadati</taxon>
        <taxon>Pseudomonadota</taxon>
        <taxon>Alphaproteobacteria</taxon>
        <taxon>Hyphomicrobiales</taxon>
        <taxon>Rhizobiaceae</taxon>
        <taxon>Rhizobium/Agrobacterium group</taxon>
        <taxon>Rhizobium</taxon>
    </lineage>
</organism>
<keyword evidence="1" id="KW-0812">Transmembrane</keyword>
<keyword evidence="1" id="KW-1133">Transmembrane helix</keyword>
<protein>
    <submittedName>
        <fullName evidence="2">Uncharacterized protein</fullName>
    </submittedName>
</protein>
<dbReference type="Proteomes" id="UP000565576">
    <property type="component" value="Unassembled WGS sequence"/>
</dbReference>